<dbReference type="RefSeq" id="WP_094367024.1">
    <property type="nucleotide sequence ID" value="NZ_NOJY02000011.1"/>
</dbReference>
<evidence type="ECO:0000313" key="1">
    <source>
        <dbReference type="EMBL" id="RDY27710.1"/>
    </source>
</evidence>
<sequence>MKRANITNGEYFNQYFEDTYQEKGIPFNEAIMVGNSTTDIFSDNFCIKRAYELKVSVEEYYQKLHSFFELIKDLKSHEEIVLWFGTDTFCQLNLLTILSFLETQKYEGSVFTVIINDESCDIVREKTSASLIGYKELYDNTILHKKLSQFDDTIMNQAISLYFDYLSDCGKLAMIVKNNSSLSENELIKKLLLESKEYGISDLQAYALIQKYKK</sequence>
<name>A0A371J4K1_9FIRM</name>
<evidence type="ECO:0008006" key="3">
    <source>
        <dbReference type="Google" id="ProtNLM"/>
    </source>
</evidence>
<organism evidence="1 2">
    <name type="scientific">Romboutsia weinsteinii</name>
    <dbReference type="NCBI Taxonomy" id="2020949"/>
    <lineage>
        <taxon>Bacteria</taxon>
        <taxon>Bacillati</taxon>
        <taxon>Bacillota</taxon>
        <taxon>Clostridia</taxon>
        <taxon>Peptostreptococcales</taxon>
        <taxon>Peptostreptococcaceae</taxon>
        <taxon>Romboutsia</taxon>
    </lineage>
</organism>
<dbReference type="EMBL" id="NOJY02000011">
    <property type="protein sequence ID" value="RDY27710.1"/>
    <property type="molecule type" value="Genomic_DNA"/>
</dbReference>
<protein>
    <recommendedName>
        <fullName evidence="3">DUF1835 domain-containing protein</fullName>
    </recommendedName>
</protein>
<reference evidence="1 2" key="1">
    <citation type="journal article" date="2017" name="Genome Announc.">
        <title>Draft Genome Sequence of Romboutsia weinsteinii sp. nov. Strain CCRI-19649(T) Isolated from Surface Water.</title>
        <authorList>
            <person name="Maheux A.F."/>
            <person name="Boudreau D.K."/>
            <person name="Berube E."/>
            <person name="Boissinot M."/>
            <person name="Cantin P."/>
            <person name="Raymond F."/>
            <person name="Corbeil J."/>
            <person name="Omar R.F."/>
            <person name="Bergeron M.G."/>
        </authorList>
    </citation>
    <scope>NUCLEOTIDE SEQUENCE [LARGE SCALE GENOMIC DNA]</scope>
    <source>
        <strain evidence="1 2">CCRI-19649</strain>
    </source>
</reference>
<accession>A0A371J4K1</accession>
<gene>
    <name evidence="1" type="ORF">CHL78_008285</name>
</gene>
<evidence type="ECO:0000313" key="2">
    <source>
        <dbReference type="Proteomes" id="UP000215694"/>
    </source>
</evidence>
<comment type="caution">
    <text evidence="1">The sequence shown here is derived from an EMBL/GenBank/DDBJ whole genome shotgun (WGS) entry which is preliminary data.</text>
</comment>
<keyword evidence="2" id="KW-1185">Reference proteome</keyword>
<dbReference type="OrthoDB" id="9801721at2"/>
<dbReference type="AlphaFoldDB" id="A0A371J4K1"/>
<dbReference type="Proteomes" id="UP000215694">
    <property type="component" value="Unassembled WGS sequence"/>
</dbReference>
<proteinExistence type="predicted"/>